<dbReference type="Gene3D" id="3.40.50.150">
    <property type="entry name" value="Vaccinia Virus protein VP39"/>
    <property type="match status" value="1"/>
</dbReference>
<comment type="caution">
    <text evidence="2">The sequence shown here is derived from an EMBL/GenBank/DDBJ whole genome shotgun (WGS) entry which is preliminary data.</text>
</comment>
<sequence length="372" mass="41842">MVGIIVALFFVSSAQRKAQKPPPAIITDVEEDQATESLIDAMEHSIATDKATIERIIDEHDCTSAYLDVGTNIAVQIRKLYEPHLYTKPEYWGNRINNITQLRNATMLPRFESTYGPTPRCRVCAFGFEPNPNHHERLGRVQAHLRALGYGVKVFHAAAAETDGVVHFRVTNKKHMKMENEDWGAKRLDKIEDIEYSHHDYKTIAARSVDVSRIFSTIDDALTKKAKALGMENHGPITMKLDIESGEFGVLPHLLRTGVLCRVVDEAYIEWHEWFFTNDPIAHYSTVSIKAMIKGMVTTENKQQSYRAPGDANAIVVAPAPPSFPEAPAADDAMQTFQEYVANNCKTKMLDDDDETYLHDGQPMDTPTHPMC</sequence>
<dbReference type="EMBL" id="BNJQ01000032">
    <property type="protein sequence ID" value="GHP10941.1"/>
    <property type="molecule type" value="Genomic_DNA"/>
</dbReference>
<keyword evidence="3" id="KW-1185">Reference proteome</keyword>
<evidence type="ECO:0008006" key="4">
    <source>
        <dbReference type="Google" id="ProtNLM"/>
    </source>
</evidence>
<feature type="signal peptide" evidence="1">
    <location>
        <begin position="1"/>
        <end position="18"/>
    </location>
</feature>
<dbReference type="Proteomes" id="UP000660262">
    <property type="component" value="Unassembled WGS sequence"/>
</dbReference>
<dbReference type="InterPro" id="IPR029063">
    <property type="entry name" value="SAM-dependent_MTases_sf"/>
</dbReference>
<protein>
    <recommendedName>
        <fullName evidence="4">Methyltransferase FkbM domain-containing protein</fullName>
    </recommendedName>
</protein>
<dbReference type="OrthoDB" id="10006218at2759"/>
<accession>A0A830HZS6</accession>
<evidence type="ECO:0000313" key="3">
    <source>
        <dbReference type="Proteomes" id="UP000660262"/>
    </source>
</evidence>
<reference evidence="2" key="1">
    <citation type="submission" date="2020-10" db="EMBL/GenBank/DDBJ databases">
        <title>Unveiling of a novel bifunctional photoreceptor, Dualchrome1, isolated from a cosmopolitan green alga.</title>
        <authorList>
            <person name="Suzuki S."/>
            <person name="Kawachi M."/>
        </authorList>
    </citation>
    <scope>NUCLEOTIDE SEQUENCE</scope>
    <source>
        <strain evidence="2">NIES 2893</strain>
    </source>
</reference>
<keyword evidence="1" id="KW-0732">Signal</keyword>
<gene>
    <name evidence="2" type="ORF">PPROV_000967100</name>
</gene>
<evidence type="ECO:0000256" key="1">
    <source>
        <dbReference type="SAM" id="SignalP"/>
    </source>
</evidence>
<proteinExistence type="predicted"/>
<name>A0A830HZS6_9CHLO</name>
<organism evidence="2 3">
    <name type="scientific">Pycnococcus provasolii</name>
    <dbReference type="NCBI Taxonomy" id="41880"/>
    <lineage>
        <taxon>Eukaryota</taxon>
        <taxon>Viridiplantae</taxon>
        <taxon>Chlorophyta</taxon>
        <taxon>Pseudoscourfieldiophyceae</taxon>
        <taxon>Pseudoscourfieldiales</taxon>
        <taxon>Pycnococcaceae</taxon>
        <taxon>Pycnococcus</taxon>
    </lineage>
</organism>
<evidence type="ECO:0000313" key="2">
    <source>
        <dbReference type="EMBL" id="GHP10941.1"/>
    </source>
</evidence>
<dbReference type="AlphaFoldDB" id="A0A830HZS6"/>
<feature type="chain" id="PRO_5032322841" description="Methyltransferase FkbM domain-containing protein" evidence="1">
    <location>
        <begin position="19"/>
        <end position="372"/>
    </location>
</feature>